<evidence type="ECO:0000313" key="5">
    <source>
        <dbReference type="Proteomes" id="UP000031386"/>
    </source>
</evidence>
<dbReference type="GO" id="GO:0030288">
    <property type="term" value="C:outer membrane-bounded periplasmic space"/>
    <property type="evidence" value="ECO:0007669"/>
    <property type="project" value="TreeGrafter"/>
</dbReference>
<keyword evidence="1 2" id="KW-0732">Signal</keyword>
<dbReference type="InterPro" id="IPR006059">
    <property type="entry name" value="SBP"/>
</dbReference>
<dbReference type="CDD" id="cd13547">
    <property type="entry name" value="PBP2_Fbp_like_2"/>
    <property type="match status" value="1"/>
</dbReference>
<keyword evidence="5" id="KW-1185">Reference proteome</keyword>
<dbReference type="KEGG" id="pmic:NW74_06810"/>
<dbReference type="GeneID" id="93385121"/>
<sequence length="352" mass="39687">MKKKFLALMLSALMIGTTACGGSSEKKDDTSKNMQANEEVTGKIRIYTSMYEDIIANMKPALKKKFPNCEIEFFQGGTGTLQTKIAGEIDAGKLACDIIMVAEPSYAYELKEKKVLHKFDIENKDKLAFEYDKEGYWYPVRISNMVLAYNPEKTKKEDLAQTFKEFAEKESLTGKISMSDPLKSGTALAAISGLKDKYKDEYFTNLAKRKVAIEAGSVALTKLETGEMDELMILEESVLKKRQDDNSSLEVIYPKDGTIVVPSPIMVVDEKLTENKNTKAAEAISKWFLSEEGQKYIVKGWMHSVLKDFPEVPYDAIKTSEITSNSINVKWEQLVKDRDSLRKMFTDTIGKK</sequence>
<evidence type="ECO:0000256" key="1">
    <source>
        <dbReference type="ARBA" id="ARBA00022729"/>
    </source>
</evidence>
<dbReference type="EMBL" id="CP009761">
    <property type="protein sequence ID" value="AIZ37057.1"/>
    <property type="molecule type" value="Genomic_DNA"/>
</dbReference>
<evidence type="ECO:0000313" key="3">
    <source>
        <dbReference type="EMBL" id="AIZ37057.1"/>
    </source>
</evidence>
<organism evidence="3 5">
    <name type="scientific">Parvimonas micra</name>
    <dbReference type="NCBI Taxonomy" id="33033"/>
    <lineage>
        <taxon>Bacteria</taxon>
        <taxon>Bacillati</taxon>
        <taxon>Bacillota</taxon>
        <taxon>Tissierellia</taxon>
        <taxon>Tissierellales</taxon>
        <taxon>Peptoniphilaceae</taxon>
        <taxon>Parvimonas</taxon>
    </lineage>
</organism>
<dbReference type="PROSITE" id="PS51257">
    <property type="entry name" value="PROKAR_LIPOPROTEIN"/>
    <property type="match status" value="1"/>
</dbReference>
<dbReference type="GO" id="GO:0030975">
    <property type="term" value="F:thiamine binding"/>
    <property type="evidence" value="ECO:0007669"/>
    <property type="project" value="TreeGrafter"/>
</dbReference>
<feature type="chain" id="PRO_5041521614" evidence="2">
    <location>
        <begin position="22"/>
        <end position="352"/>
    </location>
</feature>
<dbReference type="PANTHER" id="PTHR30006:SF2">
    <property type="entry name" value="ABC TRANSPORTER SUBSTRATE-BINDING PROTEIN"/>
    <property type="match status" value="1"/>
</dbReference>
<accession>A0A0B4S2P0</accession>
<gene>
    <name evidence="4" type="ORF">NND69_03915</name>
    <name evidence="3" type="ORF">NW74_06810</name>
</gene>
<dbReference type="Gene3D" id="3.40.190.10">
    <property type="entry name" value="Periplasmic binding protein-like II"/>
    <property type="match status" value="2"/>
</dbReference>
<name>A0A0B4S2P0_9FIRM</name>
<evidence type="ECO:0000313" key="4">
    <source>
        <dbReference type="EMBL" id="MCZ7407510.1"/>
    </source>
</evidence>
<dbReference type="GO" id="GO:0030976">
    <property type="term" value="F:thiamine pyrophosphate binding"/>
    <property type="evidence" value="ECO:0007669"/>
    <property type="project" value="TreeGrafter"/>
</dbReference>
<dbReference type="Pfam" id="PF13416">
    <property type="entry name" value="SBP_bac_8"/>
    <property type="match status" value="1"/>
</dbReference>
<dbReference type="STRING" id="33033.NW74_06810"/>
<dbReference type="SUPFAM" id="SSF53850">
    <property type="entry name" value="Periplasmic binding protein-like II"/>
    <property type="match status" value="1"/>
</dbReference>
<dbReference type="OrthoDB" id="9791045at2"/>
<dbReference type="GO" id="GO:0015888">
    <property type="term" value="P:thiamine transport"/>
    <property type="evidence" value="ECO:0007669"/>
    <property type="project" value="TreeGrafter"/>
</dbReference>
<dbReference type="PANTHER" id="PTHR30006">
    <property type="entry name" value="THIAMINE-BINDING PERIPLASMIC PROTEIN-RELATED"/>
    <property type="match status" value="1"/>
</dbReference>
<proteinExistence type="predicted"/>
<reference evidence="3 5" key="1">
    <citation type="submission" date="2014-10" db="EMBL/GenBank/DDBJ databases">
        <title>Complete genome sequence of Parvimonas micra KCOM 1535 (= ChDC B708).</title>
        <authorList>
            <person name="Kook J.-K."/>
            <person name="Park S.-N."/>
            <person name="Lim Y.K."/>
            <person name="Roh H."/>
        </authorList>
    </citation>
    <scope>NUCLEOTIDE SEQUENCE [LARGE SCALE GENOMIC DNA]</scope>
    <source>
        <strain evidence="3">KCOM 1535</strain>
        <strain evidence="5">KCOM 1535 / ChDC B708</strain>
    </source>
</reference>
<dbReference type="RefSeq" id="WP_004832765.1">
    <property type="nucleotide sequence ID" value="NZ_CABKNC010000003.1"/>
</dbReference>
<dbReference type="AlphaFoldDB" id="A0A0B4S2P0"/>
<protein>
    <submittedName>
        <fullName evidence="4">ABC transporter substrate-binding protein</fullName>
    </submittedName>
    <submittedName>
        <fullName evidence="3">Iron(III)-binding protein</fullName>
    </submittedName>
</protein>
<feature type="signal peptide" evidence="2">
    <location>
        <begin position="1"/>
        <end position="21"/>
    </location>
</feature>
<reference evidence="4" key="2">
    <citation type="submission" date="2022-07" db="EMBL/GenBank/DDBJ databases">
        <title>Parvimonas micra travels from the subgingival sulcus of the human oral cavity to the colorectal adenocarcinoma.</title>
        <authorList>
            <person name="Conde-Perez K."/>
            <person name="Buetas E."/>
            <person name="Aja-Macaya P."/>
            <person name="Martin-De Arribas E."/>
            <person name="Iglesias-Corras I."/>
            <person name="Trigo-Tasende N."/>
            <person name="Nasser-Ali M."/>
            <person name="Estevez L.S."/>
            <person name="Rumbo-Feal S."/>
            <person name="Otero-Alen B."/>
            <person name="Noguera J.F."/>
            <person name="Concha A."/>
            <person name="Pardinas-Lopez S."/>
            <person name="Carda-Dieguez M."/>
            <person name="Gomez-Randulfe I."/>
            <person name="Martinez-Lago N."/>
            <person name="Ladra S."/>
            <person name="Aparicio L.A."/>
            <person name="Bou G."/>
            <person name="Mira A."/>
            <person name="Vallejo J.A."/>
            <person name="Poza M."/>
        </authorList>
    </citation>
    <scope>NUCLEOTIDE SEQUENCE</scope>
    <source>
        <strain evidence="4">PM79KC-AC-4</strain>
    </source>
</reference>
<dbReference type="EMBL" id="JANDZV010000002">
    <property type="protein sequence ID" value="MCZ7407510.1"/>
    <property type="molecule type" value="Genomic_DNA"/>
</dbReference>
<dbReference type="Proteomes" id="UP001141458">
    <property type="component" value="Unassembled WGS sequence"/>
</dbReference>
<dbReference type="Proteomes" id="UP000031386">
    <property type="component" value="Chromosome"/>
</dbReference>
<evidence type="ECO:0000256" key="2">
    <source>
        <dbReference type="SAM" id="SignalP"/>
    </source>
</evidence>